<feature type="domain" description="HTH crp-type" evidence="5">
    <location>
        <begin position="164"/>
        <end position="227"/>
    </location>
</feature>
<keyword evidence="7" id="KW-1185">Reference proteome</keyword>
<dbReference type="EMBL" id="QUNO01000014">
    <property type="protein sequence ID" value="REH38013.1"/>
    <property type="molecule type" value="Genomic_DNA"/>
</dbReference>
<dbReference type="InterPro" id="IPR012318">
    <property type="entry name" value="HTH_CRP"/>
</dbReference>
<dbReference type="OrthoDB" id="272447at2"/>
<keyword evidence="1" id="KW-0805">Transcription regulation</keyword>
<keyword evidence="3" id="KW-0804">Transcription</keyword>
<gene>
    <name evidence="6" type="ORF">BCF44_11438</name>
</gene>
<dbReference type="Pfam" id="PF00027">
    <property type="entry name" value="cNMP_binding"/>
    <property type="match status" value="1"/>
</dbReference>
<evidence type="ECO:0000259" key="5">
    <source>
        <dbReference type="PROSITE" id="PS51063"/>
    </source>
</evidence>
<dbReference type="InterPro" id="IPR036390">
    <property type="entry name" value="WH_DNA-bd_sf"/>
</dbReference>
<dbReference type="SUPFAM" id="SSF51206">
    <property type="entry name" value="cAMP-binding domain-like"/>
    <property type="match status" value="1"/>
</dbReference>
<reference evidence="6 7" key="1">
    <citation type="submission" date="2018-08" db="EMBL/GenBank/DDBJ databases">
        <title>Genomic Encyclopedia of Archaeal and Bacterial Type Strains, Phase II (KMG-II): from individual species to whole genera.</title>
        <authorList>
            <person name="Goeker M."/>
        </authorList>
    </citation>
    <scope>NUCLEOTIDE SEQUENCE [LARGE SCALE GENOMIC DNA]</scope>
    <source>
        <strain evidence="6 7">DSM 45791</strain>
    </source>
</reference>
<keyword evidence="2" id="KW-0238">DNA-binding</keyword>
<dbReference type="PROSITE" id="PS51063">
    <property type="entry name" value="HTH_CRP_2"/>
    <property type="match status" value="1"/>
</dbReference>
<dbReference type="PROSITE" id="PS50042">
    <property type="entry name" value="CNMP_BINDING_3"/>
    <property type="match status" value="1"/>
</dbReference>
<dbReference type="InterPro" id="IPR000595">
    <property type="entry name" value="cNMP-bd_dom"/>
</dbReference>
<dbReference type="GO" id="GO:0003677">
    <property type="term" value="F:DNA binding"/>
    <property type="evidence" value="ECO:0007669"/>
    <property type="project" value="UniProtKB-KW"/>
</dbReference>
<dbReference type="SUPFAM" id="SSF46785">
    <property type="entry name" value="Winged helix' DNA-binding domain"/>
    <property type="match status" value="1"/>
</dbReference>
<protein>
    <submittedName>
        <fullName evidence="6">CRP-like cAMP-binding protein</fullName>
    </submittedName>
</protein>
<evidence type="ECO:0000259" key="4">
    <source>
        <dbReference type="PROSITE" id="PS50042"/>
    </source>
</evidence>
<dbReference type="Pfam" id="PF13545">
    <property type="entry name" value="HTH_Crp_2"/>
    <property type="match status" value="1"/>
</dbReference>
<dbReference type="RefSeq" id="WP_116178889.1">
    <property type="nucleotide sequence ID" value="NZ_CP144375.1"/>
</dbReference>
<evidence type="ECO:0000313" key="6">
    <source>
        <dbReference type="EMBL" id="REH38013.1"/>
    </source>
</evidence>
<dbReference type="Proteomes" id="UP000256269">
    <property type="component" value="Unassembled WGS sequence"/>
</dbReference>
<dbReference type="GO" id="GO:0005829">
    <property type="term" value="C:cytosol"/>
    <property type="evidence" value="ECO:0007669"/>
    <property type="project" value="TreeGrafter"/>
</dbReference>
<sequence>MEDARPEHRRAGLEKARFAACCLSGGENPENSGDVDFGVLSTLAAQLSPRSLRPGEKLWQADRLPSAVWIIQHGLVEMAVGRGARRRVVQTAGAGEVVGIVQLLSGQALPCQAQAVDAVSALEWPAGLFLGALHRRPALARMLLPTLSRRVTSGWLRLASVAVSSLEVRAARMLLIEARDDVVALPQDVVASMIGASRQALNRILRGLQTVGVIELSYRAIRILDRAALVRLAQPYRDEPVTRPGAASAAPVQRA</sequence>
<dbReference type="InterPro" id="IPR050397">
    <property type="entry name" value="Env_Response_Regulators"/>
</dbReference>
<comment type="caution">
    <text evidence="6">The sequence shown here is derived from an EMBL/GenBank/DDBJ whole genome shotgun (WGS) entry which is preliminary data.</text>
</comment>
<dbReference type="InterPro" id="IPR018490">
    <property type="entry name" value="cNMP-bd_dom_sf"/>
</dbReference>
<dbReference type="PANTHER" id="PTHR24567">
    <property type="entry name" value="CRP FAMILY TRANSCRIPTIONAL REGULATORY PROTEIN"/>
    <property type="match status" value="1"/>
</dbReference>
<dbReference type="PANTHER" id="PTHR24567:SF74">
    <property type="entry name" value="HTH-TYPE TRANSCRIPTIONAL REGULATOR ARCR"/>
    <property type="match status" value="1"/>
</dbReference>
<evidence type="ECO:0000256" key="1">
    <source>
        <dbReference type="ARBA" id="ARBA00023015"/>
    </source>
</evidence>
<dbReference type="AlphaFoldDB" id="A0A3E0H534"/>
<evidence type="ECO:0000256" key="3">
    <source>
        <dbReference type="ARBA" id="ARBA00023163"/>
    </source>
</evidence>
<accession>A0A3E0H534</accession>
<proteinExistence type="predicted"/>
<dbReference type="GO" id="GO:0003700">
    <property type="term" value="F:DNA-binding transcription factor activity"/>
    <property type="evidence" value="ECO:0007669"/>
    <property type="project" value="TreeGrafter"/>
</dbReference>
<evidence type="ECO:0000256" key="2">
    <source>
        <dbReference type="ARBA" id="ARBA00023125"/>
    </source>
</evidence>
<dbReference type="CDD" id="cd00038">
    <property type="entry name" value="CAP_ED"/>
    <property type="match status" value="1"/>
</dbReference>
<organism evidence="6 7">
    <name type="scientific">Kutzneria buriramensis</name>
    <dbReference type="NCBI Taxonomy" id="1045776"/>
    <lineage>
        <taxon>Bacteria</taxon>
        <taxon>Bacillati</taxon>
        <taxon>Actinomycetota</taxon>
        <taxon>Actinomycetes</taxon>
        <taxon>Pseudonocardiales</taxon>
        <taxon>Pseudonocardiaceae</taxon>
        <taxon>Kutzneria</taxon>
    </lineage>
</organism>
<dbReference type="SMART" id="SM00419">
    <property type="entry name" value="HTH_CRP"/>
    <property type="match status" value="1"/>
</dbReference>
<dbReference type="Gene3D" id="2.60.120.10">
    <property type="entry name" value="Jelly Rolls"/>
    <property type="match status" value="1"/>
</dbReference>
<feature type="domain" description="Cyclic nucleotide-binding" evidence="4">
    <location>
        <begin position="40"/>
        <end position="150"/>
    </location>
</feature>
<name>A0A3E0H534_9PSEU</name>
<evidence type="ECO:0000313" key="7">
    <source>
        <dbReference type="Proteomes" id="UP000256269"/>
    </source>
</evidence>
<dbReference type="InterPro" id="IPR014710">
    <property type="entry name" value="RmlC-like_jellyroll"/>
</dbReference>